<dbReference type="InterPro" id="IPR008756">
    <property type="entry name" value="Peptidase_M56"/>
</dbReference>
<proteinExistence type="inferred from homology"/>
<evidence type="ECO:0000256" key="2">
    <source>
        <dbReference type="ARBA" id="ARBA00006555"/>
    </source>
</evidence>
<dbReference type="InterPro" id="IPR006260">
    <property type="entry name" value="TonB/TolA_C"/>
</dbReference>
<evidence type="ECO:0000256" key="8">
    <source>
        <dbReference type="ARBA" id="ARBA00022989"/>
    </source>
</evidence>
<feature type="transmembrane region" description="Helical" evidence="10">
    <location>
        <begin position="6"/>
        <end position="22"/>
    </location>
</feature>
<evidence type="ECO:0000256" key="6">
    <source>
        <dbReference type="ARBA" id="ARBA00022692"/>
    </source>
</evidence>
<evidence type="ECO:0000256" key="9">
    <source>
        <dbReference type="ARBA" id="ARBA00023136"/>
    </source>
</evidence>
<dbReference type="Gene3D" id="3.30.1150.10">
    <property type="match status" value="1"/>
</dbReference>
<dbReference type="GO" id="GO:0098797">
    <property type="term" value="C:plasma membrane protein complex"/>
    <property type="evidence" value="ECO:0007669"/>
    <property type="project" value="TreeGrafter"/>
</dbReference>
<dbReference type="GO" id="GO:0055085">
    <property type="term" value="P:transmembrane transport"/>
    <property type="evidence" value="ECO:0007669"/>
    <property type="project" value="InterPro"/>
</dbReference>
<evidence type="ECO:0000259" key="11">
    <source>
        <dbReference type="PROSITE" id="PS52015"/>
    </source>
</evidence>
<name>A0A926JW34_9FLAO</name>
<keyword evidence="8 10" id="KW-1133">Transmembrane helix</keyword>
<dbReference type="RefSeq" id="WP_187967556.1">
    <property type="nucleotide sequence ID" value="NZ_JACVDC010000117.1"/>
</dbReference>
<evidence type="ECO:0000313" key="13">
    <source>
        <dbReference type="Proteomes" id="UP000653730"/>
    </source>
</evidence>
<feature type="domain" description="TonB C-terminal" evidence="11">
    <location>
        <begin position="378"/>
        <end position="467"/>
    </location>
</feature>
<comment type="caution">
    <text evidence="12">The sequence shown here is derived from an EMBL/GenBank/DDBJ whole genome shotgun (WGS) entry which is preliminary data.</text>
</comment>
<dbReference type="InterPro" id="IPR051045">
    <property type="entry name" value="TonB-dependent_transducer"/>
</dbReference>
<reference evidence="12 13" key="1">
    <citation type="submission" date="2020-09" db="EMBL/GenBank/DDBJ databases">
        <title>Sinomicrobium weinanense sp. nov., a halophilic bacteria isolated from saline-alkali soil.</title>
        <authorList>
            <person name="Wu P."/>
            <person name="Ren H."/>
            <person name="Mei Y."/>
            <person name="Liang Y."/>
            <person name="Chen Z."/>
        </authorList>
    </citation>
    <scope>NUCLEOTIDE SEQUENCE [LARGE SCALE GENOMIC DNA]</scope>
    <source>
        <strain evidence="12 13">FJxs</strain>
    </source>
</reference>
<dbReference type="Pfam" id="PF03544">
    <property type="entry name" value="TonB_C"/>
    <property type="match status" value="1"/>
</dbReference>
<dbReference type="CDD" id="cd07341">
    <property type="entry name" value="M56_BlaR1_MecR1_like"/>
    <property type="match status" value="1"/>
</dbReference>
<keyword evidence="6 10" id="KW-0812">Transmembrane</keyword>
<comment type="similarity">
    <text evidence="2">Belongs to the TonB family.</text>
</comment>
<dbReference type="AlphaFoldDB" id="A0A926JW34"/>
<evidence type="ECO:0000313" key="12">
    <source>
        <dbReference type="EMBL" id="MBC9798439.1"/>
    </source>
</evidence>
<keyword evidence="7" id="KW-0653">Protein transport</keyword>
<dbReference type="InterPro" id="IPR037682">
    <property type="entry name" value="TonB_C"/>
</dbReference>
<evidence type="ECO:0000256" key="7">
    <source>
        <dbReference type="ARBA" id="ARBA00022927"/>
    </source>
</evidence>
<dbReference type="Proteomes" id="UP000653730">
    <property type="component" value="Unassembled WGS sequence"/>
</dbReference>
<organism evidence="12 13">
    <name type="scientific">Sinomicrobium weinanense</name>
    <dbReference type="NCBI Taxonomy" id="2842200"/>
    <lineage>
        <taxon>Bacteria</taxon>
        <taxon>Pseudomonadati</taxon>
        <taxon>Bacteroidota</taxon>
        <taxon>Flavobacteriia</taxon>
        <taxon>Flavobacteriales</taxon>
        <taxon>Flavobacteriaceae</taxon>
        <taxon>Sinomicrobium</taxon>
    </lineage>
</organism>
<evidence type="ECO:0000256" key="1">
    <source>
        <dbReference type="ARBA" id="ARBA00004383"/>
    </source>
</evidence>
<evidence type="ECO:0000256" key="4">
    <source>
        <dbReference type="ARBA" id="ARBA00022475"/>
    </source>
</evidence>
<dbReference type="PANTHER" id="PTHR33446:SF2">
    <property type="entry name" value="PROTEIN TONB"/>
    <property type="match status" value="1"/>
</dbReference>
<accession>A0A926JW34</accession>
<keyword evidence="4" id="KW-1003">Cell membrane</keyword>
<feature type="transmembrane region" description="Helical" evidence="10">
    <location>
        <begin position="90"/>
        <end position="108"/>
    </location>
</feature>
<keyword evidence="5" id="KW-0997">Cell inner membrane</keyword>
<evidence type="ECO:0000256" key="3">
    <source>
        <dbReference type="ARBA" id="ARBA00022448"/>
    </source>
</evidence>
<keyword evidence="9 10" id="KW-0472">Membrane</keyword>
<protein>
    <submittedName>
        <fullName evidence="12">M56 family metallopeptidase</fullName>
    </submittedName>
</protein>
<dbReference type="PANTHER" id="PTHR33446">
    <property type="entry name" value="PROTEIN TONB-RELATED"/>
    <property type="match status" value="1"/>
</dbReference>
<evidence type="ECO:0000256" key="10">
    <source>
        <dbReference type="SAM" id="Phobius"/>
    </source>
</evidence>
<dbReference type="SUPFAM" id="SSF74653">
    <property type="entry name" value="TolA/TonB C-terminal domain"/>
    <property type="match status" value="1"/>
</dbReference>
<evidence type="ECO:0000256" key="5">
    <source>
        <dbReference type="ARBA" id="ARBA00022519"/>
    </source>
</evidence>
<gene>
    <name evidence="12" type="ORF">IBL28_20905</name>
</gene>
<sequence>MIHYLLQTAAFQLFFLIVYDLFLKKETFFNWNRLYLWITPVLSCIIPLIKIERLGKAVPQEYIVALPEIIVGPASEESARNATVATFLPAWQWVLIIGGALSLVLFLVKIGRIFRLRYKGKIIKQKAYEEVVLPDSNTAFSFFNSIYLGETVYKKDHRHIIAHELVHIREKHTIDLLFFELLRIVFWFNPLVYIYQNRMAELHEFIADAGTAGPDKRESYRLLLQEVFHTEKISFINPFFKSSLIKKRIVMLQKSRSKKVWQFKYLVLVPLVLGMLVYSSCENEEAAVPEQDSSISSQVEQLKATIAEKEHMTEQEKKEVMQLSEMVVVGYGEKAAMELEDKYPALNYSASGSDVPFAVIDEVPIFPGCENATDPRACFQEQMLRHVRKYFRYPEEAQEQGIQGRVSVMFIIDKEGNIVNIKKRGPSPLLEEEAVRIIEKLPKMTPGKQGGETVNVPFSIPITFKLQ</sequence>
<dbReference type="EMBL" id="JACVDC010000117">
    <property type="protein sequence ID" value="MBC9798439.1"/>
    <property type="molecule type" value="Genomic_DNA"/>
</dbReference>
<keyword evidence="3" id="KW-0813">Transport</keyword>
<comment type="subcellular location">
    <subcellularLocation>
        <location evidence="1">Cell inner membrane</location>
        <topology evidence="1">Single-pass membrane protein</topology>
        <orientation evidence="1">Periplasmic side</orientation>
    </subcellularLocation>
</comment>
<dbReference type="GO" id="GO:0031992">
    <property type="term" value="F:energy transducer activity"/>
    <property type="evidence" value="ECO:0007669"/>
    <property type="project" value="TreeGrafter"/>
</dbReference>
<dbReference type="GO" id="GO:0015031">
    <property type="term" value="P:protein transport"/>
    <property type="evidence" value="ECO:0007669"/>
    <property type="project" value="UniProtKB-KW"/>
</dbReference>
<feature type="transmembrane region" description="Helical" evidence="10">
    <location>
        <begin position="34"/>
        <end position="51"/>
    </location>
</feature>
<dbReference type="NCBIfam" id="TIGR01352">
    <property type="entry name" value="tonB_Cterm"/>
    <property type="match status" value="1"/>
</dbReference>
<dbReference type="Pfam" id="PF05569">
    <property type="entry name" value="Peptidase_M56"/>
    <property type="match status" value="1"/>
</dbReference>
<keyword evidence="13" id="KW-1185">Reference proteome</keyword>
<dbReference type="PROSITE" id="PS52015">
    <property type="entry name" value="TONB_CTD"/>
    <property type="match status" value="1"/>
</dbReference>